<evidence type="ECO:0000259" key="1">
    <source>
        <dbReference type="Pfam" id="PF26110"/>
    </source>
</evidence>
<reference evidence="2 3" key="1">
    <citation type="submission" date="2016-05" db="EMBL/GenBank/DDBJ databases">
        <title>Draft Genome Sequences of Stenotrophomonas maltophilia Strains Sm32COP, Sm41DVV, Sm46PAILV, SmF3, SmF22, SmSOFb1 and SmCVFa1, Isolated from Different Manures, in France.</title>
        <authorList>
            <person name="Nazaret S."/>
            <person name="Bodilis J."/>
        </authorList>
    </citation>
    <scope>NUCLEOTIDE SEQUENCE [LARGE SCALE GENOMIC DNA]</scope>
    <source>
        <strain evidence="2 3">Sm46PAILV</strain>
    </source>
</reference>
<gene>
    <name evidence="2" type="ORF">A9K58_14500</name>
</gene>
<dbReference type="OrthoDB" id="2680312at2"/>
<dbReference type="AlphaFoldDB" id="A0A1A6XP54"/>
<accession>A0A1A6XP54</accession>
<dbReference type="InterPro" id="IPR058955">
    <property type="entry name" value="GAPS4b_N"/>
</dbReference>
<sequence length="378" mass="42040">MLDGPNKVDISTWLPFGEQLRVLLSGDRISTGDLTALARRKGLFVANPERTQLIQFLSTTLLQPFEIGKLLDDSVSRESKPKAQPQKVTLTAADARWQAVIEGLKEDFVTVAGIERIPGVSFAREPSIQRSDRNHLVVSYEIRREDYSRDLLHRELFFTADISIRQDAGSLVLDVLSTHTAKETDRINDLIITHVTRELRAAGISKDEAPVKIRLGSFDGHNHVTFLLRLAGPGTVGKDPGQIVDLTLKPNGARANTELPPELKLLEGSIRNMRMDGDKLNEISLLADEQYHGSFLMTRISVDHTYEVDGITGKCSVIYYFQIARGSQDVAIAPFSFSIENISVTGKRKSERQPQAKKELSSAILAAVDRHFTTLRSL</sequence>
<organism evidence="2 3">
    <name type="scientific">Stenotrophomonas maltophilia</name>
    <name type="common">Pseudomonas maltophilia</name>
    <name type="synonym">Xanthomonas maltophilia</name>
    <dbReference type="NCBI Taxonomy" id="40324"/>
    <lineage>
        <taxon>Bacteria</taxon>
        <taxon>Pseudomonadati</taxon>
        <taxon>Pseudomonadota</taxon>
        <taxon>Gammaproteobacteria</taxon>
        <taxon>Lysobacterales</taxon>
        <taxon>Lysobacteraceae</taxon>
        <taxon>Stenotrophomonas</taxon>
        <taxon>Stenotrophomonas maltophilia group</taxon>
    </lineage>
</organism>
<dbReference type="RefSeq" id="WP_065200007.1">
    <property type="nucleotide sequence ID" value="NZ_LYVJ01000011.1"/>
</dbReference>
<proteinExistence type="predicted"/>
<dbReference type="Pfam" id="PF26110">
    <property type="entry name" value="GAPS4b_N"/>
    <property type="match status" value="1"/>
</dbReference>
<evidence type="ECO:0000313" key="2">
    <source>
        <dbReference type="EMBL" id="OBU65292.1"/>
    </source>
</evidence>
<evidence type="ECO:0000313" key="3">
    <source>
        <dbReference type="Proteomes" id="UP000092256"/>
    </source>
</evidence>
<dbReference type="Proteomes" id="UP000092256">
    <property type="component" value="Unassembled WGS sequence"/>
</dbReference>
<dbReference type="EMBL" id="LYVJ01000011">
    <property type="protein sequence ID" value="OBU65292.1"/>
    <property type="molecule type" value="Genomic_DNA"/>
</dbReference>
<protein>
    <recommendedName>
        <fullName evidence="1">GAPS4b N-terminal domain-containing protein</fullName>
    </recommendedName>
</protein>
<name>A0A1A6XP54_STEMA</name>
<feature type="domain" description="GAPS4b N-terminal" evidence="1">
    <location>
        <begin position="18"/>
        <end position="80"/>
    </location>
</feature>
<comment type="caution">
    <text evidence="2">The sequence shown here is derived from an EMBL/GenBank/DDBJ whole genome shotgun (WGS) entry which is preliminary data.</text>
</comment>